<dbReference type="AlphaFoldDB" id="A0ABD5YFQ9"/>
<sequence>MSSNTRSFDSSIDINQTADFQTDCTRRTCHNQPLPAMTHELNEVELLDQNGTRAEYVCSCGAEFFVDWEDGEIVATEEVA</sequence>
<dbReference type="Proteomes" id="UP001596390">
    <property type="component" value="Unassembled WGS sequence"/>
</dbReference>
<evidence type="ECO:0000313" key="1">
    <source>
        <dbReference type="EMBL" id="MFC7188098.1"/>
    </source>
</evidence>
<reference evidence="1 2" key="1">
    <citation type="journal article" date="2019" name="Int. J. Syst. Evol. Microbiol.">
        <title>The Global Catalogue of Microorganisms (GCM) 10K type strain sequencing project: providing services to taxonomists for standard genome sequencing and annotation.</title>
        <authorList>
            <consortium name="The Broad Institute Genomics Platform"/>
            <consortium name="The Broad Institute Genome Sequencing Center for Infectious Disease"/>
            <person name="Wu L."/>
            <person name="Ma J."/>
        </authorList>
    </citation>
    <scope>NUCLEOTIDE SEQUENCE [LARGE SCALE GENOMIC DNA]</scope>
    <source>
        <strain evidence="1 2">Q85</strain>
    </source>
</reference>
<gene>
    <name evidence="1" type="ORF">ACFQMK_14685</name>
</gene>
<protein>
    <submittedName>
        <fullName evidence="1">Uncharacterized protein</fullName>
    </submittedName>
</protein>
<dbReference type="EMBL" id="JBHSZZ010000071">
    <property type="protein sequence ID" value="MFC7188098.1"/>
    <property type="molecule type" value="Genomic_DNA"/>
</dbReference>
<keyword evidence="2" id="KW-1185">Reference proteome</keyword>
<dbReference type="RefSeq" id="WP_267665548.1">
    <property type="nucleotide sequence ID" value="NZ_JAODIX010000071.1"/>
</dbReference>
<proteinExistence type="predicted"/>
<name>A0ABD5YFQ9_9EURY</name>
<accession>A0ABD5YFQ9</accession>
<organism evidence="1 2">
    <name type="scientific">Halorubrum yunnanense</name>
    <dbReference type="NCBI Taxonomy" id="1526162"/>
    <lineage>
        <taxon>Archaea</taxon>
        <taxon>Methanobacteriati</taxon>
        <taxon>Methanobacteriota</taxon>
        <taxon>Stenosarchaea group</taxon>
        <taxon>Halobacteria</taxon>
        <taxon>Halobacteriales</taxon>
        <taxon>Haloferacaceae</taxon>
        <taxon>Halorubrum</taxon>
    </lineage>
</organism>
<comment type="caution">
    <text evidence="1">The sequence shown here is derived from an EMBL/GenBank/DDBJ whole genome shotgun (WGS) entry which is preliminary data.</text>
</comment>
<evidence type="ECO:0000313" key="2">
    <source>
        <dbReference type="Proteomes" id="UP001596390"/>
    </source>
</evidence>